<evidence type="ECO:0000313" key="4">
    <source>
        <dbReference type="EMBL" id="GHC68887.1"/>
    </source>
</evidence>
<name>A0A8J3DLV1_9HYPH</name>
<keyword evidence="5" id="KW-1185">Reference proteome</keyword>
<dbReference type="RefSeq" id="WP_189489266.1">
    <property type="nucleotide sequence ID" value="NZ_BMZO01000004.1"/>
</dbReference>
<proteinExistence type="inferred from homology"/>
<dbReference type="Gene3D" id="3.40.50.12780">
    <property type="entry name" value="N-terminal domain of ligase-like"/>
    <property type="match status" value="1"/>
</dbReference>
<comment type="similarity">
    <text evidence="1">Belongs to the ATP-dependent AMP-binding enzyme family.</text>
</comment>
<dbReference type="SUPFAM" id="SSF56801">
    <property type="entry name" value="Acetyl-CoA synthetase-like"/>
    <property type="match status" value="1"/>
</dbReference>
<evidence type="ECO:0000256" key="2">
    <source>
        <dbReference type="ARBA" id="ARBA00022598"/>
    </source>
</evidence>
<dbReference type="InterPro" id="IPR045851">
    <property type="entry name" value="AMP-bd_C_sf"/>
</dbReference>
<reference evidence="4" key="1">
    <citation type="journal article" date="2014" name="Int. J. Syst. Evol. Microbiol.">
        <title>Complete genome sequence of Corynebacterium casei LMG S-19264T (=DSM 44701T), isolated from a smear-ripened cheese.</title>
        <authorList>
            <consortium name="US DOE Joint Genome Institute (JGI-PGF)"/>
            <person name="Walter F."/>
            <person name="Albersmeier A."/>
            <person name="Kalinowski J."/>
            <person name="Ruckert C."/>
        </authorList>
    </citation>
    <scope>NUCLEOTIDE SEQUENCE</scope>
    <source>
        <strain evidence="4">KCTC 42097</strain>
    </source>
</reference>
<dbReference type="PANTHER" id="PTHR43201:SF5">
    <property type="entry name" value="MEDIUM-CHAIN ACYL-COA LIGASE ACSF2, MITOCHONDRIAL"/>
    <property type="match status" value="1"/>
</dbReference>
<dbReference type="InterPro" id="IPR000873">
    <property type="entry name" value="AMP-dep_synth/lig_dom"/>
</dbReference>
<accession>A0A8J3DLV1</accession>
<feature type="domain" description="AMP-dependent synthetase/ligase" evidence="3">
    <location>
        <begin position="250"/>
        <end position="596"/>
    </location>
</feature>
<evidence type="ECO:0000313" key="5">
    <source>
        <dbReference type="Proteomes" id="UP000641137"/>
    </source>
</evidence>
<evidence type="ECO:0000259" key="3">
    <source>
        <dbReference type="Pfam" id="PF00501"/>
    </source>
</evidence>
<dbReference type="Pfam" id="PF00501">
    <property type="entry name" value="AMP-binding"/>
    <property type="match status" value="1"/>
</dbReference>
<comment type="caution">
    <text evidence="4">The sequence shown here is derived from an EMBL/GenBank/DDBJ whole genome shotgun (WGS) entry which is preliminary data.</text>
</comment>
<dbReference type="AlphaFoldDB" id="A0A8J3DLV1"/>
<dbReference type="SUPFAM" id="SSF69593">
    <property type="entry name" value="Glycerol-3-phosphate (1)-acyltransferase"/>
    <property type="match status" value="1"/>
</dbReference>
<keyword evidence="4" id="KW-0012">Acyltransferase</keyword>
<organism evidence="4 5">
    <name type="scientific">Limoniibacter endophyticus</name>
    <dbReference type="NCBI Taxonomy" id="1565040"/>
    <lineage>
        <taxon>Bacteria</taxon>
        <taxon>Pseudomonadati</taxon>
        <taxon>Pseudomonadota</taxon>
        <taxon>Alphaproteobacteria</taxon>
        <taxon>Hyphomicrobiales</taxon>
        <taxon>Bartonellaceae</taxon>
        <taxon>Limoniibacter</taxon>
    </lineage>
</organism>
<dbReference type="InterPro" id="IPR042099">
    <property type="entry name" value="ANL_N_sf"/>
</dbReference>
<dbReference type="Gene3D" id="3.30.300.30">
    <property type="match status" value="1"/>
</dbReference>
<dbReference type="EMBL" id="BMZO01000004">
    <property type="protein sequence ID" value="GHC68887.1"/>
    <property type="molecule type" value="Genomic_DNA"/>
</dbReference>
<dbReference type="GO" id="GO:0006631">
    <property type="term" value="P:fatty acid metabolic process"/>
    <property type="evidence" value="ECO:0007669"/>
    <property type="project" value="TreeGrafter"/>
</dbReference>
<dbReference type="PROSITE" id="PS00455">
    <property type="entry name" value="AMP_BINDING"/>
    <property type="match status" value="1"/>
</dbReference>
<keyword evidence="2" id="KW-0436">Ligase</keyword>
<dbReference type="PANTHER" id="PTHR43201">
    <property type="entry name" value="ACYL-COA SYNTHETASE"/>
    <property type="match status" value="1"/>
</dbReference>
<protein>
    <submittedName>
        <fullName evidence="4">2-acyl-glycerophospho-ethanolamine acyltransferase</fullName>
    </submittedName>
</protein>
<dbReference type="Proteomes" id="UP000641137">
    <property type="component" value="Unassembled WGS sequence"/>
</dbReference>
<dbReference type="InterPro" id="IPR020845">
    <property type="entry name" value="AMP-binding_CS"/>
</dbReference>
<dbReference type="GO" id="GO:0016746">
    <property type="term" value="F:acyltransferase activity"/>
    <property type="evidence" value="ECO:0007669"/>
    <property type="project" value="UniProtKB-KW"/>
</dbReference>
<evidence type="ECO:0000256" key="1">
    <source>
        <dbReference type="ARBA" id="ARBA00006432"/>
    </source>
</evidence>
<dbReference type="GO" id="GO:0031956">
    <property type="term" value="F:medium-chain fatty acid-CoA ligase activity"/>
    <property type="evidence" value="ECO:0007669"/>
    <property type="project" value="TreeGrafter"/>
</dbReference>
<gene>
    <name evidence="4" type="ORF">GCM10010136_14060</name>
</gene>
<keyword evidence="4" id="KW-0808">Transferase</keyword>
<reference evidence="4" key="2">
    <citation type="submission" date="2020-09" db="EMBL/GenBank/DDBJ databases">
        <authorList>
            <person name="Sun Q."/>
            <person name="Kim S."/>
        </authorList>
    </citation>
    <scope>NUCLEOTIDE SEQUENCE</scope>
    <source>
        <strain evidence="4">KCTC 42097</strain>
    </source>
</reference>
<sequence>MTIIVGLVLALLAIWLAAAFMVMAQHGIPFRQAFLYAPIKVIWRVNDTAMKKAVKADAPVIYIITHRSRIDPAIMLSLLPEDTLHMLDPYTAEADWLSPYRGLARTIAFNSDHVFVSRRLTRHLRGKGRLAVYIPDMVEPDQIEFRLYRAIARIATKSDAAIVPIFIRGAQMMPFSRRPKGEAPRRLFPDLSINALEPKTIAQLREATGPAFITAANALFDRCAEVRIKAYAQPKTIFQAVRNAALRYGPSRHAIEDTVTGEMSYRALLIAANVLARRFISIDQPGETVGLLMPSANASLAAFLGLQSAGRVTAFLNYSTGPGALISSLKTAQIRTMVSSRAFIEKGQLQPLVEAVEATGTRIVWLEDLRKEISGLDKVVGALTWRNALWTQVPEKPAVVVFSSGSEGTPKGIVLSHNNILSNVWQAEARLRFSLNDKLLTVLPLFHSFGLTVGALLPLVAGVRSFLYPSPLHYKQIPEAARKSRPTILLGTDTFFAGYARTAEPDDFSSLRMAVAGAEPVRAETRRLWREKFGLALQEGYGMTEASPVVAVNTVTHSREGSVGRLFPGMTPRLETVDGMTEGGRLHLRGPNLMMGVMTEDAPGQIKTLPPGDFHDTGDIVAIDREGYIFIKGRAKRFAKIGGEMISLASVENLANDLWPDFDQVATTIMDPKRGERIVLLSTKPDATVDAIRLHAEEKGSSRLVLPDRVFIVSEVPRLSTGKINYVTVEDMVDQLMKKSA</sequence>